<accession>A0A9D2RX78</accession>
<evidence type="ECO:0000256" key="4">
    <source>
        <dbReference type="ARBA" id="ARBA00023277"/>
    </source>
</evidence>
<keyword evidence="2 8" id="KW-0479">Metal-binding</keyword>
<reference evidence="10" key="2">
    <citation type="submission" date="2021-04" db="EMBL/GenBank/DDBJ databases">
        <authorList>
            <person name="Gilroy R."/>
        </authorList>
    </citation>
    <scope>NUCLEOTIDE SEQUENCE</scope>
    <source>
        <strain evidence="10">ChiSjej1B19-5720</strain>
    </source>
</reference>
<dbReference type="GO" id="GO:0006046">
    <property type="term" value="P:N-acetylglucosamine catabolic process"/>
    <property type="evidence" value="ECO:0007669"/>
    <property type="project" value="TreeGrafter"/>
</dbReference>
<dbReference type="SUPFAM" id="SSF51338">
    <property type="entry name" value="Composite domain of metallo-dependent hydrolases"/>
    <property type="match status" value="1"/>
</dbReference>
<feature type="binding site" evidence="7">
    <location>
        <begin position="301"/>
        <end position="303"/>
    </location>
    <ligand>
        <name>substrate</name>
    </ligand>
</feature>
<comment type="cofactor">
    <cofactor evidence="8">
        <name>a divalent metal cation</name>
        <dbReference type="ChEBI" id="CHEBI:60240"/>
    </cofactor>
    <text evidence="8">Binds 1 divalent metal cation per subunit.</text>
</comment>
<dbReference type="Gene3D" id="2.30.40.10">
    <property type="entry name" value="Urease, subunit C, domain 1"/>
    <property type="match status" value="1"/>
</dbReference>
<feature type="binding site" evidence="7">
    <location>
        <position position="135"/>
    </location>
    <ligand>
        <name>substrate</name>
    </ligand>
</feature>
<feature type="active site" description="Proton donor/acceptor" evidence="6">
    <location>
        <position position="268"/>
    </location>
</feature>
<feature type="domain" description="Amidohydrolase-related" evidence="9">
    <location>
        <begin position="46"/>
        <end position="357"/>
    </location>
</feature>
<evidence type="ECO:0000256" key="2">
    <source>
        <dbReference type="ARBA" id="ARBA00022723"/>
    </source>
</evidence>
<dbReference type="InterPro" id="IPR003764">
    <property type="entry name" value="GlcNAc_6-P_deAcase"/>
</dbReference>
<keyword evidence="3 5" id="KW-0378">Hydrolase</keyword>
<dbReference type="InterPro" id="IPR011059">
    <property type="entry name" value="Metal-dep_hydrolase_composite"/>
</dbReference>
<feature type="binding site" evidence="8">
    <location>
        <position position="124"/>
    </location>
    <ligand>
        <name>Zn(2+)</name>
        <dbReference type="ChEBI" id="CHEBI:29105"/>
    </ligand>
</feature>
<dbReference type="InterPro" id="IPR032466">
    <property type="entry name" value="Metal_Hydrolase"/>
</dbReference>
<feature type="binding site" evidence="7">
    <location>
        <position position="221"/>
    </location>
    <ligand>
        <name>substrate</name>
    </ligand>
</feature>
<feature type="binding site" evidence="8">
    <location>
        <position position="210"/>
    </location>
    <ligand>
        <name>Zn(2+)</name>
        <dbReference type="ChEBI" id="CHEBI:29105"/>
    </ligand>
</feature>
<protein>
    <submittedName>
        <fullName evidence="10">N-acetylglucosamine-6-phosphate deacetylase</fullName>
        <ecNumber evidence="10">3.5.1.25</ecNumber>
    </submittedName>
</protein>
<dbReference type="PANTHER" id="PTHR11113:SF14">
    <property type="entry name" value="N-ACETYLGLUCOSAMINE-6-PHOSPHATE DEACETYLASE"/>
    <property type="match status" value="1"/>
</dbReference>
<dbReference type="AlphaFoldDB" id="A0A9D2RX78"/>
<dbReference type="PANTHER" id="PTHR11113">
    <property type="entry name" value="N-ACETYLGLUCOSAMINE-6-PHOSPHATE DEACETYLASE"/>
    <property type="match status" value="1"/>
</dbReference>
<sequence>MIIKNGSVFQEDGTFKKCDVYIENHKIVSSEREVSDKKEMDASGLLVIPGLVDIHSHGAFGHDFSDGDTEGLKTILKYERSCGITSYCPTSMTLLFEELERIFASLKGAMDTPDGAVIRGINMEGPFLDPKKKGAHVEEYIHRPDVDFLRDLNAVSQDMVKLVTLAPNVEGAMEFIDALHEEVCISLGHTGADYETAFEAMRRGAHHVTHLYNAMQPLGHREPGLIGAAADDPQCMVELICDGFHIHPSVVRATFRLFGQKRVILISDSMRATGMENGKYELGGQEVFMKDGKATLKDGTLAGSATNLYDCMRKAVSFGIPLSDALFAATRNPAKSIGIYDKTGSITAGKEADLLLVTDELELKCVI</sequence>
<dbReference type="CDD" id="cd00854">
    <property type="entry name" value="NagA"/>
    <property type="match status" value="1"/>
</dbReference>
<evidence type="ECO:0000313" key="10">
    <source>
        <dbReference type="EMBL" id="HJB28575.1"/>
    </source>
</evidence>
<evidence type="ECO:0000256" key="1">
    <source>
        <dbReference type="ARBA" id="ARBA00010716"/>
    </source>
</evidence>
<dbReference type="Pfam" id="PF01979">
    <property type="entry name" value="Amidohydro_1"/>
    <property type="match status" value="1"/>
</dbReference>
<dbReference type="Gene3D" id="3.20.20.140">
    <property type="entry name" value="Metal-dependent hydrolases"/>
    <property type="match status" value="1"/>
</dbReference>
<dbReference type="EC" id="3.5.1.25" evidence="10"/>
<dbReference type="InterPro" id="IPR006680">
    <property type="entry name" value="Amidohydro-rel"/>
</dbReference>
<dbReference type="GO" id="GO:0008448">
    <property type="term" value="F:N-acetylglucosamine-6-phosphate deacetylase activity"/>
    <property type="evidence" value="ECO:0007669"/>
    <property type="project" value="UniProtKB-EC"/>
</dbReference>
<comment type="similarity">
    <text evidence="1 5">Belongs to the metallo-dependent hydrolases superfamily. NagA family.</text>
</comment>
<evidence type="ECO:0000256" key="8">
    <source>
        <dbReference type="PIRSR" id="PIRSR038994-3"/>
    </source>
</evidence>
<evidence type="ECO:0000259" key="9">
    <source>
        <dbReference type="Pfam" id="PF01979"/>
    </source>
</evidence>
<dbReference type="EMBL" id="DWYZ01000141">
    <property type="protein sequence ID" value="HJB28575.1"/>
    <property type="molecule type" value="Genomic_DNA"/>
</dbReference>
<evidence type="ECO:0000313" key="11">
    <source>
        <dbReference type="Proteomes" id="UP000823842"/>
    </source>
</evidence>
<feature type="binding site" evidence="7">
    <location>
        <begin position="213"/>
        <end position="214"/>
    </location>
    <ligand>
        <name>substrate</name>
    </ligand>
</feature>
<feature type="binding site" evidence="8">
    <location>
        <position position="189"/>
    </location>
    <ligand>
        <name>Zn(2+)</name>
        <dbReference type="ChEBI" id="CHEBI:29105"/>
    </ligand>
</feature>
<name>A0A9D2RX78_9FIRM</name>
<dbReference type="SUPFAM" id="SSF51556">
    <property type="entry name" value="Metallo-dependent hydrolases"/>
    <property type="match status" value="1"/>
</dbReference>
<feature type="binding site" evidence="7">
    <location>
        <position position="245"/>
    </location>
    <ligand>
        <name>substrate</name>
    </ligand>
</feature>
<evidence type="ECO:0000256" key="5">
    <source>
        <dbReference type="PIRNR" id="PIRNR038994"/>
    </source>
</evidence>
<dbReference type="NCBIfam" id="TIGR00221">
    <property type="entry name" value="nagA"/>
    <property type="match status" value="1"/>
</dbReference>
<keyword evidence="4 5" id="KW-0119">Carbohydrate metabolism</keyword>
<evidence type="ECO:0000256" key="7">
    <source>
        <dbReference type="PIRSR" id="PIRSR038994-2"/>
    </source>
</evidence>
<evidence type="ECO:0000256" key="6">
    <source>
        <dbReference type="PIRSR" id="PIRSR038994-1"/>
    </source>
</evidence>
<gene>
    <name evidence="10" type="primary">nagA</name>
    <name evidence="10" type="ORF">IAA06_07245</name>
</gene>
<proteinExistence type="inferred from homology"/>
<dbReference type="PIRSF" id="PIRSF038994">
    <property type="entry name" value="NagA"/>
    <property type="match status" value="1"/>
</dbReference>
<reference evidence="10" key="1">
    <citation type="journal article" date="2021" name="PeerJ">
        <title>Extensive microbial diversity within the chicken gut microbiome revealed by metagenomics and culture.</title>
        <authorList>
            <person name="Gilroy R."/>
            <person name="Ravi A."/>
            <person name="Getino M."/>
            <person name="Pursley I."/>
            <person name="Horton D.L."/>
            <person name="Alikhan N.F."/>
            <person name="Baker D."/>
            <person name="Gharbi K."/>
            <person name="Hall N."/>
            <person name="Watson M."/>
            <person name="Adriaenssens E.M."/>
            <person name="Foster-Nyarko E."/>
            <person name="Jarju S."/>
            <person name="Secka A."/>
            <person name="Antonio M."/>
            <person name="Oren A."/>
            <person name="Chaudhuri R.R."/>
            <person name="La Ragione R."/>
            <person name="Hildebrand F."/>
            <person name="Pallen M.J."/>
        </authorList>
    </citation>
    <scope>NUCLEOTIDE SEQUENCE</scope>
    <source>
        <strain evidence="10">ChiSjej1B19-5720</strain>
    </source>
</reference>
<comment type="caution">
    <text evidence="10">The sequence shown here is derived from an EMBL/GenBank/DDBJ whole genome shotgun (WGS) entry which is preliminary data.</text>
</comment>
<dbReference type="Proteomes" id="UP000823842">
    <property type="component" value="Unassembled WGS sequence"/>
</dbReference>
<dbReference type="GO" id="GO:0046872">
    <property type="term" value="F:metal ion binding"/>
    <property type="evidence" value="ECO:0007669"/>
    <property type="project" value="UniProtKB-KW"/>
</dbReference>
<organism evidence="10 11">
    <name type="scientific">Candidatus Blautia faecavium</name>
    <dbReference type="NCBI Taxonomy" id="2838487"/>
    <lineage>
        <taxon>Bacteria</taxon>
        <taxon>Bacillati</taxon>
        <taxon>Bacillota</taxon>
        <taxon>Clostridia</taxon>
        <taxon>Lachnospirales</taxon>
        <taxon>Lachnospiraceae</taxon>
        <taxon>Blautia</taxon>
    </lineage>
</organism>
<evidence type="ECO:0000256" key="3">
    <source>
        <dbReference type="ARBA" id="ARBA00022801"/>
    </source>
</evidence>